<keyword evidence="2" id="KW-1185">Reference proteome</keyword>
<dbReference type="InterPro" id="IPR009659">
    <property type="entry name" value="DUF1249"/>
</dbReference>
<accession>A0ABV7HUY9</accession>
<name>A0ABV7HUY9_9GAMM</name>
<sequence length="154" mass="18467">MKQPLKKDRYKVNFPLQMAQCEANYLLLSKLTPELAVRDAWQFAVERAGKSWEMRIEVTERMRYTTTVRVARQDERDSSWLQLPQLTVRLYHDAQLAEVLAWEGHRRLQVRYSYPNRDMYQADEKAQFNRFFGEWLTHCLQHGHSLHDISLLVK</sequence>
<gene>
    <name evidence="1" type="ORF">ACFOEB_12015</name>
</gene>
<protein>
    <submittedName>
        <fullName evidence="1">DUF1249 domain-containing protein</fullName>
    </submittedName>
</protein>
<proteinExistence type="predicted"/>
<dbReference type="Proteomes" id="UP001595548">
    <property type="component" value="Unassembled WGS sequence"/>
</dbReference>
<dbReference type="PANTHER" id="PTHR38774:SF1">
    <property type="entry name" value="CYTOPLASMIC PROTEIN"/>
    <property type="match status" value="1"/>
</dbReference>
<organism evidence="1 2">
    <name type="scientific">Gilvimarinus japonicus</name>
    <dbReference type="NCBI Taxonomy" id="1796469"/>
    <lineage>
        <taxon>Bacteria</taxon>
        <taxon>Pseudomonadati</taxon>
        <taxon>Pseudomonadota</taxon>
        <taxon>Gammaproteobacteria</taxon>
        <taxon>Cellvibrionales</taxon>
        <taxon>Cellvibrionaceae</taxon>
        <taxon>Gilvimarinus</taxon>
    </lineage>
</organism>
<dbReference type="PANTHER" id="PTHR38774">
    <property type="entry name" value="CYTOPLASMIC PROTEIN-RELATED"/>
    <property type="match status" value="1"/>
</dbReference>
<evidence type="ECO:0000313" key="1">
    <source>
        <dbReference type="EMBL" id="MFC3155930.1"/>
    </source>
</evidence>
<dbReference type="EMBL" id="JBHRTL010000007">
    <property type="protein sequence ID" value="MFC3155930.1"/>
    <property type="molecule type" value="Genomic_DNA"/>
</dbReference>
<dbReference type="Pfam" id="PF06853">
    <property type="entry name" value="DUF1249"/>
    <property type="match status" value="1"/>
</dbReference>
<reference evidence="2" key="1">
    <citation type="journal article" date="2019" name="Int. J. Syst. Evol. Microbiol.">
        <title>The Global Catalogue of Microorganisms (GCM) 10K type strain sequencing project: providing services to taxonomists for standard genome sequencing and annotation.</title>
        <authorList>
            <consortium name="The Broad Institute Genomics Platform"/>
            <consortium name="The Broad Institute Genome Sequencing Center for Infectious Disease"/>
            <person name="Wu L."/>
            <person name="Ma J."/>
        </authorList>
    </citation>
    <scope>NUCLEOTIDE SEQUENCE [LARGE SCALE GENOMIC DNA]</scope>
    <source>
        <strain evidence="2">KCTC 52141</strain>
    </source>
</reference>
<comment type="caution">
    <text evidence="1">The sequence shown here is derived from an EMBL/GenBank/DDBJ whole genome shotgun (WGS) entry which is preliminary data.</text>
</comment>
<evidence type="ECO:0000313" key="2">
    <source>
        <dbReference type="Proteomes" id="UP001595548"/>
    </source>
</evidence>
<dbReference type="RefSeq" id="WP_382416933.1">
    <property type="nucleotide sequence ID" value="NZ_AP031500.1"/>
</dbReference>